<protein>
    <submittedName>
        <fullName evidence="3">Transmembrane protein</fullName>
    </submittedName>
</protein>
<accession>A0A481Z6R3</accession>
<feature type="region of interest" description="Disordered" evidence="1">
    <location>
        <begin position="1"/>
        <end position="21"/>
    </location>
</feature>
<feature type="transmembrane region" description="Helical" evidence="2">
    <location>
        <begin position="300"/>
        <end position="323"/>
    </location>
</feature>
<evidence type="ECO:0000256" key="1">
    <source>
        <dbReference type="SAM" id="MobiDB-lite"/>
    </source>
</evidence>
<evidence type="ECO:0000313" key="3">
    <source>
        <dbReference type="EMBL" id="QBK91092.1"/>
    </source>
</evidence>
<gene>
    <name evidence="3" type="ORF">LCPAC202_00660</name>
</gene>
<reference evidence="3" key="1">
    <citation type="journal article" date="2019" name="MBio">
        <title>Virus Genomes from Deep Sea Sediments Expand the Ocean Megavirome and Support Independent Origins of Viral Gigantism.</title>
        <authorList>
            <person name="Backstrom D."/>
            <person name="Yutin N."/>
            <person name="Jorgensen S.L."/>
            <person name="Dharamshi J."/>
            <person name="Homa F."/>
            <person name="Zaremba-Niedwiedzka K."/>
            <person name="Spang A."/>
            <person name="Wolf Y.I."/>
            <person name="Koonin E.V."/>
            <person name="Ettema T.J."/>
        </authorList>
    </citation>
    <scope>NUCLEOTIDE SEQUENCE</scope>
</reference>
<sequence length="326" mass="35616">MDPFLVTLNPNTQGPTRGDCRGDNSSGQAWFSVWSNNACYNTYDDFIYNSKENAGEWSKENWEESQKDFVQILNKYLGEGNKITEPGFPGYDPFQEQLGGNFGAFCNSLAGVCDIALSSFCQGKTTIPPCPNCQGQNGCGSECATREGIASNKGILGFCGCYAPLPNVEQARRVISKDPQCDPLCTRQRTISLDDGKGNFLQCNNDTCVIDDVTIEASRSTIGGTVNFNQMCSNCDPCTCIISGIDITTTAEQIDQFKVEFNQFCGKNSLCLKIEPDGVDKTIDCQKAITAQTSPTDSTIPWWIIVGGVIFIVIVALILVFVYKDK</sequence>
<keyword evidence="2" id="KW-0472">Membrane</keyword>
<organism evidence="3">
    <name type="scientific">Pithovirus LCPAC202</name>
    <dbReference type="NCBI Taxonomy" id="2506592"/>
    <lineage>
        <taxon>Viruses</taxon>
        <taxon>Pithoviruses</taxon>
    </lineage>
</organism>
<name>A0A481Z6R3_9VIRU</name>
<proteinExistence type="predicted"/>
<dbReference type="EMBL" id="MK500510">
    <property type="protein sequence ID" value="QBK91092.1"/>
    <property type="molecule type" value="Genomic_DNA"/>
</dbReference>
<keyword evidence="2" id="KW-1133">Transmembrane helix</keyword>
<keyword evidence="2 3" id="KW-0812">Transmembrane</keyword>
<evidence type="ECO:0000256" key="2">
    <source>
        <dbReference type="SAM" id="Phobius"/>
    </source>
</evidence>